<organism evidence="13 14">
    <name type="scientific">Cladophialophora carrionii CBS 160.54</name>
    <dbReference type="NCBI Taxonomy" id="1279043"/>
    <lineage>
        <taxon>Eukaryota</taxon>
        <taxon>Fungi</taxon>
        <taxon>Dikarya</taxon>
        <taxon>Ascomycota</taxon>
        <taxon>Pezizomycotina</taxon>
        <taxon>Eurotiomycetes</taxon>
        <taxon>Chaetothyriomycetidae</taxon>
        <taxon>Chaetothyriales</taxon>
        <taxon>Herpotrichiellaceae</taxon>
        <taxon>Cladophialophora</taxon>
    </lineage>
</organism>
<evidence type="ECO:0000256" key="5">
    <source>
        <dbReference type="ARBA" id="ARBA00022857"/>
    </source>
</evidence>
<dbReference type="FunFam" id="3.40.50.720:FF:000209">
    <property type="entry name" value="Polyketide synthase Pks12"/>
    <property type="match status" value="1"/>
</dbReference>
<dbReference type="InterPro" id="IPR009081">
    <property type="entry name" value="PP-bd_ACP"/>
</dbReference>
<dbReference type="InterPro" id="IPR049552">
    <property type="entry name" value="PKS_DH_N"/>
</dbReference>
<dbReference type="GO" id="GO:1901336">
    <property type="term" value="P:lactone biosynthetic process"/>
    <property type="evidence" value="ECO:0007669"/>
    <property type="project" value="UniProtKB-ARBA"/>
</dbReference>
<feature type="region of interest" description="Disordered" evidence="9">
    <location>
        <begin position="2480"/>
        <end position="2518"/>
    </location>
</feature>
<dbReference type="SUPFAM" id="SSF51735">
    <property type="entry name" value="NAD(P)-binding Rossmann-fold domains"/>
    <property type="match status" value="2"/>
</dbReference>
<dbReference type="RefSeq" id="XP_008722379.1">
    <property type="nucleotide sequence ID" value="XM_008724157.1"/>
</dbReference>
<dbReference type="InterPro" id="IPR020806">
    <property type="entry name" value="PKS_PP-bd"/>
</dbReference>
<dbReference type="SMART" id="SM00827">
    <property type="entry name" value="PKS_AT"/>
    <property type="match status" value="1"/>
</dbReference>
<dbReference type="SMART" id="SM00822">
    <property type="entry name" value="PKS_KR"/>
    <property type="match status" value="1"/>
</dbReference>
<feature type="compositionally biased region" description="Basic and acidic residues" evidence="9">
    <location>
        <begin position="2502"/>
        <end position="2518"/>
    </location>
</feature>
<dbReference type="EMBL" id="KB822697">
    <property type="protein sequence ID" value="ETI28305.1"/>
    <property type="molecule type" value="Genomic_DNA"/>
</dbReference>
<dbReference type="InterPro" id="IPR020807">
    <property type="entry name" value="PKS_DH"/>
</dbReference>
<proteinExistence type="predicted"/>
<dbReference type="PANTHER" id="PTHR43775">
    <property type="entry name" value="FATTY ACID SYNTHASE"/>
    <property type="match status" value="1"/>
</dbReference>
<dbReference type="InterPro" id="IPR013217">
    <property type="entry name" value="Methyltransf_12"/>
</dbReference>
<feature type="compositionally biased region" description="Polar residues" evidence="9">
    <location>
        <begin position="20"/>
        <end position="29"/>
    </location>
</feature>
<reference evidence="13 14" key="1">
    <citation type="submission" date="2013-03" db="EMBL/GenBank/DDBJ databases">
        <title>The Genome Sequence of Cladophialophora carrionii CBS 160.54.</title>
        <authorList>
            <consortium name="The Broad Institute Genomics Platform"/>
            <person name="Cuomo C."/>
            <person name="de Hoog S."/>
            <person name="Gorbushina A."/>
            <person name="Walker B."/>
            <person name="Young S.K."/>
            <person name="Zeng Q."/>
            <person name="Gargeya S."/>
            <person name="Fitzgerald M."/>
            <person name="Haas B."/>
            <person name="Abouelleil A."/>
            <person name="Allen A.W."/>
            <person name="Alvarado L."/>
            <person name="Arachchi H.M."/>
            <person name="Berlin A.M."/>
            <person name="Chapman S.B."/>
            <person name="Gainer-Dewar J."/>
            <person name="Goldberg J."/>
            <person name="Griggs A."/>
            <person name="Gujja S."/>
            <person name="Hansen M."/>
            <person name="Howarth C."/>
            <person name="Imamovic A."/>
            <person name="Ireland A."/>
            <person name="Larimer J."/>
            <person name="McCowan C."/>
            <person name="Murphy C."/>
            <person name="Pearson M."/>
            <person name="Poon T.W."/>
            <person name="Priest M."/>
            <person name="Roberts A."/>
            <person name="Saif S."/>
            <person name="Shea T."/>
            <person name="Sisk P."/>
            <person name="Sykes S."/>
            <person name="Wortman J."/>
            <person name="Nusbaum C."/>
            <person name="Birren B."/>
        </authorList>
    </citation>
    <scope>NUCLEOTIDE SEQUENCE [LARGE SCALE GENOMIC DNA]</scope>
    <source>
        <strain evidence="13 14">CBS 160.54</strain>
    </source>
</reference>
<keyword evidence="5" id="KW-0521">NADP</keyword>
<dbReference type="Gene3D" id="3.40.47.10">
    <property type="match status" value="1"/>
</dbReference>
<evidence type="ECO:0000259" key="12">
    <source>
        <dbReference type="PROSITE" id="PS52019"/>
    </source>
</evidence>
<feature type="region of interest" description="Disordered" evidence="9">
    <location>
        <begin position="1"/>
        <end position="37"/>
    </location>
</feature>
<dbReference type="InterPro" id="IPR049900">
    <property type="entry name" value="PKS_mFAS_DH"/>
</dbReference>
<dbReference type="Pfam" id="PF08240">
    <property type="entry name" value="ADH_N"/>
    <property type="match status" value="1"/>
</dbReference>
<dbReference type="InterPro" id="IPR001227">
    <property type="entry name" value="Ac_transferase_dom_sf"/>
</dbReference>
<dbReference type="Pfam" id="PF21089">
    <property type="entry name" value="PKS_DH_N"/>
    <property type="match status" value="1"/>
</dbReference>
<evidence type="ECO:0000256" key="4">
    <source>
        <dbReference type="ARBA" id="ARBA00022679"/>
    </source>
</evidence>
<dbReference type="OrthoDB" id="329835at2759"/>
<dbReference type="Pfam" id="PF00109">
    <property type="entry name" value="ketoacyl-synt"/>
    <property type="match status" value="1"/>
</dbReference>
<evidence type="ECO:0000256" key="9">
    <source>
        <dbReference type="SAM" id="MobiDB-lite"/>
    </source>
</evidence>
<dbReference type="Proteomes" id="UP000030678">
    <property type="component" value="Unassembled WGS sequence"/>
</dbReference>
<dbReference type="CDD" id="cd02440">
    <property type="entry name" value="AdoMet_MTases"/>
    <property type="match status" value="1"/>
</dbReference>
<feature type="domain" description="Carrier" evidence="10">
    <location>
        <begin position="2394"/>
        <end position="2472"/>
    </location>
</feature>
<dbReference type="HOGENOM" id="CLU_000022_31_1_1"/>
<protein>
    <submittedName>
        <fullName evidence="13">Uncharacterized protein</fullName>
    </submittedName>
</protein>
<dbReference type="PROSITE" id="PS00012">
    <property type="entry name" value="PHOSPHOPANTETHEINE"/>
    <property type="match status" value="1"/>
</dbReference>
<dbReference type="SMART" id="SM00826">
    <property type="entry name" value="PKS_DH"/>
    <property type="match status" value="1"/>
</dbReference>
<accession>V9DN45</accession>
<dbReference type="InterPro" id="IPR013968">
    <property type="entry name" value="PKS_KR"/>
</dbReference>
<evidence type="ECO:0000256" key="2">
    <source>
        <dbReference type="ARBA" id="ARBA00022553"/>
    </source>
</evidence>
<dbReference type="Pfam" id="PF08242">
    <property type="entry name" value="Methyltransf_12"/>
    <property type="match status" value="1"/>
</dbReference>
<dbReference type="InterPro" id="IPR029063">
    <property type="entry name" value="SAM-dependent_MTases_sf"/>
</dbReference>
<dbReference type="GO" id="GO:0032259">
    <property type="term" value="P:methylation"/>
    <property type="evidence" value="ECO:0007669"/>
    <property type="project" value="UniProtKB-KW"/>
</dbReference>
<evidence type="ECO:0000256" key="7">
    <source>
        <dbReference type="ARBA" id="ARBA00023315"/>
    </source>
</evidence>
<dbReference type="GO" id="GO:0006633">
    <property type="term" value="P:fatty acid biosynthetic process"/>
    <property type="evidence" value="ECO:0007669"/>
    <property type="project" value="TreeGrafter"/>
</dbReference>
<dbReference type="Gene3D" id="3.40.50.720">
    <property type="entry name" value="NAD(P)-binding Rossmann-like Domain"/>
    <property type="match status" value="2"/>
</dbReference>
<dbReference type="GO" id="GO:0044550">
    <property type="term" value="P:secondary metabolite biosynthetic process"/>
    <property type="evidence" value="ECO:0007669"/>
    <property type="project" value="TreeGrafter"/>
</dbReference>
<dbReference type="PROSITE" id="PS52019">
    <property type="entry name" value="PKS_MFAS_DH"/>
    <property type="match status" value="1"/>
</dbReference>
<dbReference type="InterPro" id="IPR016035">
    <property type="entry name" value="Acyl_Trfase/lysoPLipase"/>
</dbReference>
<feature type="region of interest" description="C-terminal hotdog fold" evidence="8">
    <location>
        <begin position="1062"/>
        <end position="1206"/>
    </location>
</feature>
<dbReference type="SMART" id="SM00829">
    <property type="entry name" value="PKS_ER"/>
    <property type="match status" value="1"/>
</dbReference>
<dbReference type="InterPro" id="IPR014043">
    <property type="entry name" value="Acyl_transferase_dom"/>
</dbReference>
<feature type="domain" description="Ketosynthase family 3 (KS3)" evidence="11">
    <location>
        <begin position="42"/>
        <end position="460"/>
    </location>
</feature>
<dbReference type="Pfam" id="PF08659">
    <property type="entry name" value="KR"/>
    <property type="match status" value="1"/>
</dbReference>
<dbReference type="InterPro" id="IPR013154">
    <property type="entry name" value="ADH-like_N"/>
</dbReference>
<dbReference type="Gene3D" id="1.10.1200.10">
    <property type="entry name" value="ACP-like"/>
    <property type="match status" value="1"/>
</dbReference>
<dbReference type="Gene3D" id="3.10.129.110">
    <property type="entry name" value="Polyketide synthase dehydratase"/>
    <property type="match status" value="1"/>
</dbReference>
<dbReference type="SMART" id="SM00823">
    <property type="entry name" value="PKS_PP"/>
    <property type="match status" value="1"/>
</dbReference>
<dbReference type="SUPFAM" id="SSF50129">
    <property type="entry name" value="GroES-like"/>
    <property type="match status" value="1"/>
</dbReference>
<dbReference type="GO" id="GO:0016491">
    <property type="term" value="F:oxidoreductase activity"/>
    <property type="evidence" value="ECO:0007669"/>
    <property type="project" value="InterPro"/>
</dbReference>
<dbReference type="Pfam" id="PF16197">
    <property type="entry name" value="KAsynt_C_assoc"/>
    <property type="match status" value="1"/>
</dbReference>
<dbReference type="SUPFAM" id="SSF53335">
    <property type="entry name" value="S-adenosyl-L-methionine-dependent methyltransferases"/>
    <property type="match status" value="1"/>
</dbReference>
<evidence type="ECO:0000313" key="13">
    <source>
        <dbReference type="EMBL" id="ETI28305.1"/>
    </source>
</evidence>
<dbReference type="InterPro" id="IPR020843">
    <property type="entry name" value="ER"/>
</dbReference>
<dbReference type="GO" id="GO:0004312">
    <property type="term" value="F:fatty acid synthase activity"/>
    <property type="evidence" value="ECO:0007669"/>
    <property type="project" value="TreeGrafter"/>
</dbReference>
<dbReference type="PROSITE" id="PS52004">
    <property type="entry name" value="KS3_2"/>
    <property type="match status" value="1"/>
</dbReference>
<sequence>MAIKQEPYINGHHPVPETNGWHSSDTSNGHAGLDTEHPVRTAEPIAITGIGLRLPGAIHDTTKFWDFLMNKGSGRCRVPADRYNIDSFYFPGKMGHTNTKYGYFLDDLDLATIDPSFWTMTKKEIEVMDPQQRLLLEVVHEALENAGVVNTRDQKIGCYVGVFGEDWPDLQSRDDHNSGLYRISGYGDFALSNRVSYEFGFTGPSVTIRTACSSSLTGLYDACQAIYAGECSSAIVGGTNLIMTPNMTVAMTEQGVISPTGSCKSFDASADGYARGEAINAIYIKKLSDAIRDKDPVRAVIRSACINSDGKTAGLSYPSSKAHEALIRRSHVVAGLSDFSQTAMIECHGTGTLVGDPLEAGAVANVFGQTGILIGSVKSNLGHSEGASGLTGVIKMILALEHRTIPPNINFKTPNPKIPFESARLRVPVEAEPWPEDKAERVGVNSFGIGGANAHVLLESAASNGALQKPAPSKTDCFKLLVFSATHAASVRDNIHNMEEYLKERPRLAQNLAYTLGCRRQTFSQRAFAVVSPTNELEISPVKRAQQCSAFVFVFTGQGAQYAEMGKSLLVSNSAFATSIQQLDEALKIVDPEISWSLTEEVLKPKELSRLAEAQFSQPVCTALQIALVDLLHSMGIIPTAVVGHSSGEIAAAYACGALTAREAIMVSYHRGLIAAEAESIGTGGMLAVGLGKKAASRFLRPGVEVGCENSPESVTLTGIDSELEETAAEIRAEYPEILVRRLRVNCAYHSAQMKRFESKYLASMEASGIEPKSVRAAFYSTVAGHQLDNGEELKASYWCRNLKSPVLFNTTVAGLLENVPPHTTFLEIGPHSALAGPLRQIATHAAKSMNYVPTLVRNLDAHAAFLRTAGALFQMDIPMNLSPVIGVGQVLTDLPTYAWHHEGRYWLESRQMKGYRMRQFPYHDSLGLRVEDANDLEPTWRNVVRIADVPWIRDHDILGELVFPGAGYVSIAGEAIRQLTGSTDFSVRNVNIITAMVMDEMAPTEIITQFRPARLTTTLNSNWYDFTVASYRNGVWTRNCTGQARAGREFDLELPHPVPGARMVEPAVWYRVMKRFGFNYGPRFRGLKNITASVSENKATADVDNFIDKLETRYAFHPCTIDYIFQLFSVAARRGIPRLFDYLAVPTYIEELYISPPTSTVSVQTTANARDKGAFSGDAVGYCGDKLVFHVKNIRLSQLTDGEEVRGVDPHAGSQIVWKPDIDYVDVGTLMRPQNDPSVENFVLEELALTCMVETESRLRHLTTSQPHFVRFYDWLKAQRARAETNSYDNVPNSAAIVEMSADERVAHVAQLLANPLLGHGKTMATAIYRIFEAAVPIFEGKTNPIDLLLKDDVLADTYAYGQRCCDYGDFLKVLGHSRPNMKILEIGAGTGGMTSTILPLLKNENGDRLYGSYTYTDISAGFFVSAKERFQSFDKISFNILDISANPLMQGFEKGHYDLIVASNVLHATPDLHQTLLNVGALLKPNGKLFLQELSPITKWINYVMGVLPGWWLGEADNRPDEPYVGADRWDLELKKAGFVGAESVVHDGHFNAHIVSRLQETWLNVQPRISLLRNRSHCPPADSLTDYLQAHGYQVEVVHLGDKIPSGQPIVSVLDLDGPFVHAWDALAYEEFRQLLWELDGSPMLWITQSCQVLCKDPRYAPILGLARTIRNELSLNFFTLELDSFDDAAWAATTHVISKASQPSFDAELDATTEFAYASGHLLVGKFNPVVVGDQLTTRGLKDSVKQFNIGKRGFLQTLGWRPQGDIQRPSDWVEIDTRAVGLNFKDVLIAMGIVDGQSLGVECAGVVRAAAPGVTHLTKGDRVIVFGGGCFSSTLVTSARLCAKMAPKLDFVEAAALPCVFATVIYSLLDVARLRAGQTVLIHSACGGIGLAAIQICRMVGAKIFCTVGSPGKVEYLTKTVGVPEERIFNSRDNTFLRDIMSATQGRGVDVVLNSLSGELLHASWKCVAEFGVMVEIGKRDFIGKGKLAMDLFESNRSFVGVDFGQICLERPEITQNLLERLMDYYEQGHISPAPITKFEAATAEQAFRFMQKGSHIGKIVVAMPKNVEDIPVTPAVVPPKFRADGCHIIIGGLGGLGRSVSSWMVMHGARHLVMFSRSAGRPGDHDKYIQELRAQGVRLDLISGDVTDPASVDAMIAGLDTNVAGVMQASMVLKDVAFPEMTFDDWQTAVLPKIQGTWNLHHSMERHNRQTLDYFVLFSSWSGLVGHWGQANYAAGNTFLDAFVQYRHTLKLPCSAINIGLMEDIGYVSRNEHILEHFRSTATHALQEQNLLDTIQYMIDQSLPANNDRLTEDHGFTSAGQVCIGLRTTLPLNSPANRTVWKRDPRMAIYHNLSISSGDGSGSGSAEDEALKQFLLTANATPAVLSQPPAAEFLAKEIGRTLFGFMLRDLEDMDLAVSLASTGVDSLVAIELRNWFRLKLGVDVTVLEILGGASLGDLGRMSAERMVLKKAAAHATDGASGPDAQEAAEEVGNSKAVEEESIRDRYLNMKAP</sequence>
<keyword evidence="6" id="KW-0511">Multifunctional enzyme</keyword>
<evidence type="ECO:0000256" key="6">
    <source>
        <dbReference type="ARBA" id="ARBA00023268"/>
    </source>
</evidence>
<dbReference type="Pfam" id="PF13602">
    <property type="entry name" value="ADH_zinc_N_2"/>
    <property type="match status" value="1"/>
</dbReference>
<dbReference type="InterPro" id="IPR036736">
    <property type="entry name" value="ACP-like_sf"/>
</dbReference>
<dbReference type="CDD" id="cd05195">
    <property type="entry name" value="enoyl_red"/>
    <property type="match status" value="1"/>
</dbReference>
<feature type="active site" description="Proton donor; for dehydratase activity" evidence="8">
    <location>
        <position position="1123"/>
    </location>
</feature>
<dbReference type="InterPro" id="IPR036291">
    <property type="entry name" value="NAD(P)-bd_dom_sf"/>
</dbReference>
<dbReference type="InterPro" id="IPR016039">
    <property type="entry name" value="Thiolase-like"/>
</dbReference>
<dbReference type="InterPro" id="IPR014031">
    <property type="entry name" value="Ketoacyl_synth_C"/>
</dbReference>
<dbReference type="Pfam" id="PF02801">
    <property type="entry name" value="Ketoacyl-synt_C"/>
    <property type="match status" value="1"/>
</dbReference>
<dbReference type="SUPFAM" id="SSF52151">
    <property type="entry name" value="FabD/lysophospholipase-like"/>
    <property type="match status" value="1"/>
</dbReference>
<dbReference type="PANTHER" id="PTHR43775:SF49">
    <property type="entry name" value="SYNTHASE, PUTATIVE (JCVI)-RELATED"/>
    <property type="match status" value="1"/>
</dbReference>
<feature type="domain" description="PKS/mFAS DH" evidence="12">
    <location>
        <begin position="924"/>
        <end position="1206"/>
    </location>
</feature>
<dbReference type="GeneID" id="19979247"/>
<dbReference type="VEuPathDB" id="FungiDB:G647_00754"/>
<dbReference type="InterPro" id="IPR006162">
    <property type="entry name" value="Ppantetheine_attach_site"/>
</dbReference>
<dbReference type="Pfam" id="PF00698">
    <property type="entry name" value="Acyl_transf_1"/>
    <property type="match status" value="1"/>
</dbReference>
<evidence type="ECO:0000256" key="1">
    <source>
        <dbReference type="ARBA" id="ARBA00022450"/>
    </source>
</evidence>
<dbReference type="GO" id="GO:0031177">
    <property type="term" value="F:phosphopantetheine binding"/>
    <property type="evidence" value="ECO:0007669"/>
    <property type="project" value="InterPro"/>
</dbReference>
<evidence type="ECO:0000259" key="10">
    <source>
        <dbReference type="PROSITE" id="PS50075"/>
    </source>
</evidence>
<dbReference type="InterPro" id="IPR020841">
    <property type="entry name" value="PKS_Beta-ketoAc_synthase_dom"/>
</dbReference>
<feature type="active site" description="Proton acceptor; for dehydratase activity" evidence="8">
    <location>
        <position position="956"/>
    </location>
</feature>
<dbReference type="InterPro" id="IPR014030">
    <property type="entry name" value="Ketoacyl_synth_N"/>
</dbReference>
<dbReference type="Gene3D" id="3.90.180.10">
    <property type="entry name" value="Medium-chain alcohol dehydrogenases, catalytic domain"/>
    <property type="match status" value="1"/>
</dbReference>
<dbReference type="Gene3D" id="3.40.366.10">
    <property type="entry name" value="Malonyl-Coenzyme A Acyl Carrier Protein, domain 2"/>
    <property type="match status" value="1"/>
</dbReference>
<keyword evidence="1" id="KW-0596">Phosphopantetheine</keyword>
<dbReference type="InterPro" id="IPR011032">
    <property type="entry name" value="GroES-like_sf"/>
</dbReference>
<dbReference type="SUPFAM" id="SSF53901">
    <property type="entry name" value="Thiolase-like"/>
    <property type="match status" value="1"/>
</dbReference>
<dbReference type="Gene3D" id="3.40.50.150">
    <property type="entry name" value="Vaccinia Virus protein VP39"/>
    <property type="match status" value="1"/>
</dbReference>
<dbReference type="InterPro" id="IPR057326">
    <property type="entry name" value="KR_dom"/>
</dbReference>
<dbReference type="InterPro" id="IPR049551">
    <property type="entry name" value="PKS_DH_C"/>
</dbReference>
<dbReference type="InterPro" id="IPR050091">
    <property type="entry name" value="PKS_NRPS_Biosynth_Enz"/>
</dbReference>
<dbReference type="SMART" id="SM00825">
    <property type="entry name" value="PKS_KS"/>
    <property type="match status" value="1"/>
</dbReference>
<keyword evidence="7" id="KW-0012">Acyltransferase</keyword>
<gene>
    <name evidence="13" type="ORF">G647_00754</name>
</gene>
<evidence type="ECO:0000313" key="14">
    <source>
        <dbReference type="Proteomes" id="UP000030678"/>
    </source>
</evidence>
<keyword evidence="2" id="KW-0597">Phosphoprotein</keyword>
<name>V9DN45_9EURO</name>
<dbReference type="InterPro" id="IPR042104">
    <property type="entry name" value="PKS_dehydratase_sf"/>
</dbReference>
<dbReference type="Pfam" id="PF00550">
    <property type="entry name" value="PP-binding"/>
    <property type="match status" value="1"/>
</dbReference>
<dbReference type="SUPFAM" id="SSF47336">
    <property type="entry name" value="ACP-like"/>
    <property type="match status" value="1"/>
</dbReference>
<dbReference type="CDD" id="cd05274">
    <property type="entry name" value="KR_FAS_SDR_x"/>
    <property type="match status" value="1"/>
</dbReference>
<keyword evidence="3" id="KW-0489">Methyltransferase</keyword>
<evidence type="ECO:0000259" key="11">
    <source>
        <dbReference type="PROSITE" id="PS52004"/>
    </source>
</evidence>
<feature type="region of interest" description="N-terminal hotdog fold" evidence="8">
    <location>
        <begin position="924"/>
        <end position="1052"/>
    </location>
</feature>
<dbReference type="GO" id="GO:0008168">
    <property type="term" value="F:methyltransferase activity"/>
    <property type="evidence" value="ECO:0007669"/>
    <property type="project" value="UniProtKB-KW"/>
</dbReference>
<evidence type="ECO:0000256" key="8">
    <source>
        <dbReference type="PROSITE-ProRule" id="PRU01363"/>
    </source>
</evidence>
<dbReference type="Pfam" id="PF14765">
    <property type="entry name" value="PS-DH"/>
    <property type="match status" value="1"/>
</dbReference>
<dbReference type="InterPro" id="IPR032821">
    <property type="entry name" value="PKS_assoc"/>
</dbReference>
<dbReference type="CDD" id="cd00833">
    <property type="entry name" value="PKS"/>
    <property type="match status" value="1"/>
</dbReference>
<evidence type="ECO:0000256" key="3">
    <source>
        <dbReference type="ARBA" id="ARBA00022603"/>
    </source>
</evidence>
<keyword evidence="4" id="KW-0808">Transferase</keyword>
<dbReference type="PROSITE" id="PS50075">
    <property type="entry name" value="CARRIER"/>
    <property type="match status" value="1"/>
</dbReference>